<feature type="region of interest" description="Disordered" evidence="2">
    <location>
        <begin position="117"/>
        <end position="156"/>
    </location>
</feature>
<name>A0A0J9XGV1_GEOCN</name>
<dbReference type="GO" id="GO:0008270">
    <property type="term" value="F:zinc ion binding"/>
    <property type="evidence" value="ECO:0007669"/>
    <property type="project" value="UniProtKB-UniRule"/>
</dbReference>
<protein>
    <recommendedName>
        <fullName evidence="3">HIT-type domain-containing protein</fullName>
    </recommendedName>
</protein>
<dbReference type="PROSITE" id="PS51083">
    <property type="entry name" value="ZF_HIT"/>
    <property type="match status" value="1"/>
</dbReference>
<keyword evidence="1" id="KW-0862">Zinc</keyword>
<evidence type="ECO:0000256" key="2">
    <source>
        <dbReference type="SAM" id="MobiDB-lite"/>
    </source>
</evidence>
<reference evidence="4" key="1">
    <citation type="submission" date="2014-03" db="EMBL/GenBank/DDBJ databases">
        <authorList>
            <person name="Casaregola S."/>
        </authorList>
    </citation>
    <scope>NUCLEOTIDE SEQUENCE [LARGE SCALE GENOMIC DNA]</scope>
    <source>
        <strain evidence="4">CLIB 918</strain>
    </source>
</reference>
<feature type="compositionally biased region" description="Low complexity" evidence="2">
    <location>
        <begin position="117"/>
        <end position="134"/>
    </location>
</feature>
<dbReference type="AlphaFoldDB" id="A0A0J9XGV1"/>
<gene>
    <name evidence="4" type="ORF">BN980_GECA14s00076g</name>
</gene>
<evidence type="ECO:0000313" key="5">
    <source>
        <dbReference type="Proteomes" id="UP000242525"/>
    </source>
</evidence>
<dbReference type="Gene3D" id="3.30.60.190">
    <property type="match status" value="1"/>
</dbReference>
<keyword evidence="1" id="KW-0863">Zinc-finger</keyword>
<feature type="domain" description="HIT-type" evidence="3">
    <location>
        <begin position="81"/>
        <end position="114"/>
    </location>
</feature>
<keyword evidence="5" id="KW-1185">Reference proteome</keyword>
<dbReference type="SUPFAM" id="SSF144232">
    <property type="entry name" value="HIT/MYND zinc finger-like"/>
    <property type="match status" value="1"/>
</dbReference>
<dbReference type="Proteomes" id="UP000242525">
    <property type="component" value="Unassembled WGS sequence"/>
</dbReference>
<keyword evidence="1" id="KW-0479">Metal-binding</keyword>
<organism evidence="4 5">
    <name type="scientific">Geotrichum candidum</name>
    <name type="common">Oospora lactis</name>
    <name type="synonym">Dipodascus geotrichum</name>
    <dbReference type="NCBI Taxonomy" id="1173061"/>
    <lineage>
        <taxon>Eukaryota</taxon>
        <taxon>Fungi</taxon>
        <taxon>Dikarya</taxon>
        <taxon>Ascomycota</taxon>
        <taxon>Saccharomycotina</taxon>
        <taxon>Dipodascomycetes</taxon>
        <taxon>Dipodascales</taxon>
        <taxon>Dipodascaceae</taxon>
        <taxon>Geotrichum</taxon>
    </lineage>
</organism>
<dbReference type="Gene3D" id="1.20.1440.260">
    <property type="match status" value="1"/>
</dbReference>
<comment type="caution">
    <text evidence="4">The sequence shown here is derived from an EMBL/GenBank/DDBJ whole genome shotgun (WGS) entry which is preliminary data.</text>
</comment>
<evidence type="ECO:0000313" key="4">
    <source>
        <dbReference type="EMBL" id="CDO56146.1"/>
    </source>
</evidence>
<dbReference type="EMBL" id="CCBN010000014">
    <property type="protein sequence ID" value="CDO56146.1"/>
    <property type="molecule type" value="Genomic_DNA"/>
</dbReference>
<accession>A0A0J9XGV1</accession>
<dbReference type="OrthoDB" id="18412at2759"/>
<evidence type="ECO:0000259" key="3">
    <source>
        <dbReference type="PROSITE" id="PS51083"/>
    </source>
</evidence>
<dbReference type="CDD" id="cd23024">
    <property type="entry name" value="zf-HIT_ZNHIT2-3"/>
    <property type="match status" value="1"/>
</dbReference>
<evidence type="ECO:0000256" key="1">
    <source>
        <dbReference type="PROSITE-ProRule" id="PRU00453"/>
    </source>
</evidence>
<proteinExistence type="predicted"/>
<sequence>MTIGSCRSGEVGLVRITDVVDLAAVLDPILPLSQRQSKKKISATVLFIHTFVKDTLTAHPLHPQLSKLTPSTKNSSRLGECRVCDKNIPARYKCPACATPYCSLVCFKVHKESCQPPQQQQEPQREQQQSAASSEKTDQTPKAEQSTIATAGPEDSGKNAVFERLLRDDGIKYYLKQESLRVHLRTISDILNDPKVSGEQSSEARRRVALKKLRELRMGGREENVLVEEFVERVLELLDDDDDNDQQN</sequence>
<dbReference type="InterPro" id="IPR007529">
    <property type="entry name" value="Znf_HIT"/>
</dbReference>
<dbReference type="STRING" id="1173061.A0A0J9XGV1"/>
<dbReference type="Pfam" id="PF04438">
    <property type="entry name" value="zf-HIT"/>
    <property type="match status" value="1"/>
</dbReference>